<feature type="transmembrane region" description="Helical" evidence="8">
    <location>
        <begin position="362"/>
        <end position="383"/>
    </location>
</feature>
<comment type="caution">
    <text evidence="10">The sequence shown here is derived from an EMBL/GenBank/DDBJ whole genome shotgun (WGS) entry which is preliminary data.</text>
</comment>
<evidence type="ECO:0000313" key="10">
    <source>
        <dbReference type="EMBL" id="KAF1022267.1"/>
    </source>
</evidence>
<feature type="transmembrane region" description="Helical" evidence="8">
    <location>
        <begin position="60"/>
        <end position="82"/>
    </location>
</feature>
<dbReference type="PANTHER" id="PTHR43357">
    <property type="entry name" value="INNER MEMBRANE ABC TRANSPORTER PERMEASE PROTEIN YDCV"/>
    <property type="match status" value="1"/>
</dbReference>
<feature type="transmembrane region" description="Helical" evidence="8">
    <location>
        <begin position="507"/>
        <end position="525"/>
    </location>
</feature>
<feature type="transmembrane region" description="Helical" evidence="8">
    <location>
        <begin position="270"/>
        <end position="298"/>
    </location>
</feature>
<evidence type="ECO:0000256" key="2">
    <source>
        <dbReference type="ARBA" id="ARBA00022448"/>
    </source>
</evidence>
<feature type="transmembrane region" description="Helical" evidence="8">
    <location>
        <begin position="145"/>
        <end position="166"/>
    </location>
</feature>
<dbReference type="InterPro" id="IPR035906">
    <property type="entry name" value="MetI-like_sf"/>
</dbReference>
<dbReference type="PANTHER" id="PTHR43357:SF3">
    <property type="entry name" value="FE(3+)-TRANSPORT SYSTEM PERMEASE PROTEIN FBPB 2"/>
    <property type="match status" value="1"/>
</dbReference>
<keyword evidence="2" id="KW-0813">Transport</keyword>
<proteinExistence type="predicted"/>
<dbReference type="Proteomes" id="UP000461670">
    <property type="component" value="Unassembled WGS sequence"/>
</dbReference>
<accession>A0A7V8FQ79</accession>
<dbReference type="SUPFAM" id="SSF161098">
    <property type="entry name" value="MetI-like"/>
    <property type="match status" value="2"/>
</dbReference>
<evidence type="ECO:0000256" key="4">
    <source>
        <dbReference type="ARBA" id="ARBA00022519"/>
    </source>
</evidence>
<evidence type="ECO:0000313" key="11">
    <source>
        <dbReference type="Proteomes" id="UP000461670"/>
    </source>
</evidence>
<keyword evidence="5 8" id="KW-0812">Transmembrane</keyword>
<feature type="transmembrane region" description="Helical" evidence="8">
    <location>
        <begin position="318"/>
        <end position="341"/>
    </location>
</feature>
<feature type="domain" description="ABC transmembrane type-1" evidence="9">
    <location>
        <begin position="54"/>
        <end position="295"/>
    </location>
</feature>
<keyword evidence="3" id="KW-1003">Cell membrane</keyword>
<feature type="domain" description="ABC transmembrane type-1" evidence="9">
    <location>
        <begin position="318"/>
        <end position="526"/>
    </location>
</feature>
<feature type="transmembrane region" description="Helical" evidence="8">
    <location>
        <begin position="448"/>
        <end position="470"/>
    </location>
</feature>
<dbReference type="CDD" id="cd06261">
    <property type="entry name" value="TM_PBP2"/>
    <property type="match status" value="2"/>
</dbReference>
<dbReference type="GO" id="GO:0055085">
    <property type="term" value="P:transmembrane transport"/>
    <property type="evidence" value="ECO:0007669"/>
    <property type="project" value="InterPro"/>
</dbReference>
<gene>
    <name evidence="10" type="primary">phnV</name>
    <name evidence="10" type="ORF">GAK30_01238</name>
</gene>
<evidence type="ECO:0000256" key="8">
    <source>
        <dbReference type="SAM" id="Phobius"/>
    </source>
</evidence>
<evidence type="ECO:0000256" key="3">
    <source>
        <dbReference type="ARBA" id="ARBA00022475"/>
    </source>
</evidence>
<evidence type="ECO:0000256" key="1">
    <source>
        <dbReference type="ARBA" id="ARBA00004429"/>
    </source>
</evidence>
<keyword evidence="4" id="KW-0997">Cell inner membrane</keyword>
<evidence type="ECO:0000259" key="9">
    <source>
        <dbReference type="PROSITE" id="PS50928"/>
    </source>
</evidence>
<dbReference type="Gene3D" id="1.10.3720.10">
    <property type="entry name" value="MetI-like"/>
    <property type="match status" value="2"/>
</dbReference>
<dbReference type="GO" id="GO:0005886">
    <property type="term" value="C:plasma membrane"/>
    <property type="evidence" value="ECO:0007669"/>
    <property type="project" value="UniProtKB-SubCell"/>
</dbReference>
<feature type="transmembrane region" description="Helical" evidence="8">
    <location>
        <begin position="403"/>
        <end position="427"/>
    </location>
</feature>
<evidence type="ECO:0000256" key="7">
    <source>
        <dbReference type="ARBA" id="ARBA00023136"/>
    </source>
</evidence>
<feature type="transmembrane region" description="Helical" evidence="8">
    <location>
        <begin position="225"/>
        <end position="245"/>
    </location>
</feature>
<reference evidence="11" key="1">
    <citation type="journal article" date="2020" name="MBio">
        <title>Horizontal gene transfer to a defensive symbiont with a reduced genome amongst a multipartite beetle microbiome.</title>
        <authorList>
            <person name="Waterworth S.C."/>
            <person name="Florez L.V."/>
            <person name="Rees E.R."/>
            <person name="Hertweck C."/>
            <person name="Kaltenpoth M."/>
            <person name="Kwan J.C."/>
        </authorList>
    </citation>
    <scope>NUCLEOTIDE SEQUENCE [LARGE SCALE GENOMIC DNA]</scope>
</reference>
<organism evidence="10 11">
    <name type="scientific">Paracidovorax wautersii</name>
    <dbReference type="NCBI Taxonomy" id="1177982"/>
    <lineage>
        <taxon>Bacteria</taxon>
        <taxon>Pseudomonadati</taxon>
        <taxon>Pseudomonadota</taxon>
        <taxon>Betaproteobacteria</taxon>
        <taxon>Burkholderiales</taxon>
        <taxon>Comamonadaceae</taxon>
        <taxon>Paracidovorax</taxon>
    </lineage>
</organism>
<evidence type="ECO:0000256" key="6">
    <source>
        <dbReference type="ARBA" id="ARBA00022989"/>
    </source>
</evidence>
<dbReference type="EMBL" id="WNDQ01000013">
    <property type="protein sequence ID" value="KAF1022267.1"/>
    <property type="molecule type" value="Genomic_DNA"/>
</dbReference>
<comment type="subcellular location">
    <subcellularLocation>
        <location evidence="1">Cell inner membrane</location>
        <topology evidence="1">Multi-pass membrane protein</topology>
    </subcellularLocation>
</comment>
<feature type="transmembrane region" description="Helical" evidence="8">
    <location>
        <begin position="89"/>
        <end position="110"/>
    </location>
</feature>
<name>A0A7V8FQ79_9BURK</name>
<keyword evidence="6 8" id="KW-1133">Transmembrane helix</keyword>
<evidence type="ECO:0000256" key="5">
    <source>
        <dbReference type="ARBA" id="ARBA00022692"/>
    </source>
</evidence>
<keyword evidence="7 8" id="KW-0472">Membrane</keyword>
<dbReference type="AlphaFoldDB" id="A0A7V8FQ79"/>
<dbReference type="InterPro" id="IPR000515">
    <property type="entry name" value="MetI-like"/>
</dbReference>
<sequence length="553" mass="58226">MKPSTWSPDLAWRVAAALLAAGVLVPIGSLAWLAAGADWAHWRHLAAHVLPAAAANTAWLLAGVGVIVLVVGTGCAWLVTAYDFPGRRVFNWALLLPLAMPTYIVAFAYLDLLHPIGPVQEAIRWVLGYDSPRQFRLPDLRSTTGAVFVLGFVLYPYVYLTARALFMTQPAHLLEAARTLGAGPLGVFFRVALLETLNDIGASEFLGVQTLTVTVYTTWITRSDLAAAAQIACAMLAMVTALVLLEQRGRQRQRFGVAQRMRGIVPARLAGWRAGAASAVVALPIVLGFVAPALYLVWETAKRLSLGYGISSHLMGALGNTLTLAAGVTAAAMGAALVIAWGARLGATRVRAPWLLRWPVRVAALGYAVPGTVLAIGLLSPALAFDAWLADGLGLPGLPLMSLGIILVVCCAQRFLAIAVGGIEAGLARIPPVLEQAARLLGERPGGVLLNVHLPLLRPALGAAALLVFVDAMKELPATLLLRPANFETLATSLYAEAARGTYEEGAVAALAIVLAGLLPVVLLARTQLKATQARMAPDVAADARVGARMKNA</sequence>
<dbReference type="PROSITE" id="PS50928">
    <property type="entry name" value="ABC_TM1"/>
    <property type="match status" value="2"/>
</dbReference>
<protein>
    <submittedName>
        <fullName evidence="10">Putative 2-aminoethylphosphonate transport system permease protein PhnV</fullName>
    </submittedName>
</protein>